<evidence type="ECO:0000256" key="6">
    <source>
        <dbReference type="ARBA" id="ARBA00036832"/>
    </source>
</evidence>
<comment type="catalytic activity">
    <reaction evidence="6">
        <text>6-methylsalicylate + H(+) = 3-methylphenol + CO2</text>
        <dbReference type="Rhea" id="RHEA:23112"/>
        <dbReference type="ChEBI" id="CHEBI:15378"/>
        <dbReference type="ChEBI" id="CHEBI:16526"/>
        <dbReference type="ChEBI" id="CHEBI:17231"/>
        <dbReference type="ChEBI" id="CHEBI:36658"/>
        <dbReference type="EC" id="4.1.1.52"/>
    </reaction>
    <physiologicalReaction direction="left-to-right" evidence="6">
        <dbReference type="Rhea" id="RHEA:23113"/>
    </physiologicalReaction>
</comment>
<dbReference type="GO" id="GO:0046872">
    <property type="term" value="F:metal ion binding"/>
    <property type="evidence" value="ECO:0007669"/>
    <property type="project" value="UniProtKB-KW"/>
</dbReference>
<dbReference type="InterPro" id="IPR032466">
    <property type="entry name" value="Metal_Hydrolase"/>
</dbReference>
<dbReference type="Pfam" id="PF04909">
    <property type="entry name" value="Amidohydro_2"/>
    <property type="match status" value="1"/>
</dbReference>
<evidence type="ECO:0000256" key="7">
    <source>
        <dbReference type="ARBA" id="ARBA00038889"/>
    </source>
</evidence>
<evidence type="ECO:0000259" key="9">
    <source>
        <dbReference type="Pfam" id="PF04909"/>
    </source>
</evidence>
<keyword evidence="4" id="KW-0862">Zinc</keyword>
<dbReference type="SUPFAM" id="SSF51556">
    <property type="entry name" value="Metallo-dependent hydrolases"/>
    <property type="match status" value="1"/>
</dbReference>
<feature type="domain" description="Amidohydrolase-related" evidence="9">
    <location>
        <begin position="7"/>
        <end position="324"/>
    </location>
</feature>
<sequence>MTGSGLIDVHFHALPLSYNAAVKAAGGDGTGFPSPPWSPEQAIQSMNITGSSLAVLSISAPGASVSGTGQGGRDLARKLNQELAGHTTDPQYEGRFAFFGCLPDWQDIDGTLAEMDFLFKEQKICSGVTVFTNYGAYLPSDSKFKPIWQKLQEYKALVFLHPTDLNITPRMLASGKLPQAIVDFPIAATRTAVDLVFNKVLRECPDVDIILSHAGGTLPFLYNRAELSMQNNIMRYMLGISEEEVKEGFRRFYHDLALSASASQINGLLDFTDPSHILFGSDYPYAGQGIINASTSQYREFVATNPRGDMVAPEVLRQNAIDLLAKHAPSKTD</sequence>
<dbReference type="PANTHER" id="PTHR21240">
    <property type="entry name" value="2-AMINO-3-CARBOXYLMUCONATE-6-SEMIALDEHYDE DECARBOXYLASE"/>
    <property type="match status" value="1"/>
</dbReference>
<evidence type="ECO:0000256" key="1">
    <source>
        <dbReference type="ARBA" id="ARBA00005871"/>
    </source>
</evidence>
<evidence type="ECO:0000256" key="4">
    <source>
        <dbReference type="ARBA" id="ARBA00022833"/>
    </source>
</evidence>
<proteinExistence type="inferred from homology"/>
<dbReference type="GO" id="GO:0047596">
    <property type="term" value="F:6-methylsalicylate decarboxylase activity"/>
    <property type="evidence" value="ECO:0007669"/>
    <property type="project" value="UniProtKB-EC"/>
</dbReference>
<dbReference type="Proteomes" id="UP001302126">
    <property type="component" value="Unassembled WGS sequence"/>
</dbReference>
<dbReference type="GO" id="GO:0019748">
    <property type="term" value="P:secondary metabolic process"/>
    <property type="evidence" value="ECO:0007669"/>
    <property type="project" value="TreeGrafter"/>
</dbReference>
<keyword evidence="11" id="KW-1185">Reference proteome</keyword>
<dbReference type="GO" id="GO:0005829">
    <property type="term" value="C:cytosol"/>
    <property type="evidence" value="ECO:0007669"/>
    <property type="project" value="TreeGrafter"/>
</dbReference>
<dbReference type="PANTHER" id="PTHR21240:SF29">
    <property type="entry name" value="AMIDOHYDROLASE-RELATED DOMAIN-CONTAINING PROTEIN"/>
    <property type="match status" value="1"/>
</dbReference>
<gene>
    <name evidence="10" type="ORF">QBC35DRAFT_506429</name>
</gene>
<keyword evidence="5 8" id="KW-0456">Lyase</keyword>
<evidence type="ECO:0000256" key="5">
    <source>
        <dbReference type="ARBA" id="ARBA00023239"/>
    </source>
</evidence>
<keyword evidence="2" id="KW-0479">Metal-binding</keyword>
<evidence type="ECO:0000256" key="2">
    <source>
        <dbReference type="ARBA" id="ARBA00022723"/>
    </source>
</evidence>
<dbReference type="InterPro" id="IPR032465">
    <property type="entry name" value="ACMSD"/>
</dbReference>
<comment type="similarity">
    <text evidence="1">Belongs to the metallo-dependent hydrolases superfamily. ACMSD family.</text>
</comment>
<dbReference type="Gene3D" id="3.20.20.140">
    <property type="entry name" value="Metal-dependent hydrolases"/>
    <property type="match status" value="1"/>
</dbReference>
<reference evidence="10" key="1">
    <citation type="journal article" date="2023" name="Mol. Phylogenet. Evol.">
        <title>Genome-scale phylogeny and comparative genomics of the fungal order Sordariales.</title>
        <authorList>
            <person name="Hensen N."/>
            <person name="Bonometti L."/>
            <person name="Westerberg I."/>
            <person name="Brannstrom I.O."/>
            <person name="Guillou S."/>
            <person name="Cros-Aarteil S."/>
            <person name="Calhoun S."/>
            <person name="Haridas S."/>
            <person name="Kuo A."/>
            <person name="Mondo S."/>
            <person name="Pangilinan J."/>
            <person name="Riley R."/>
            <person name="LaButti K."/>
            <person name="Andreopoulos B."/>
            <person name="Lipzen A."/>
            <person name="Chen C."/>
            <person name="Yan M."/>
            <person name="Daum C."/>
            <person name="Ng V."/>
            <person name="Clum A."/>
            <person name="Steindorff A."/>
            <person name="Ohm R.A."/>
            <person name="Martin F."/>
            <person name="Silar P."/>
            <person name="Natvig D.O."/>
            <person name="Lalanne C."/>
            <person name="Gautier V."/>
            <person name="Ament-Velasquez S.L."/>
            <person name="Kruys A."/>
            <person name="Hutchinson M.I."/>
            <person name="Powell A.J."/>
            <person name="Barry K."/>
            <person name="Miller A.N."/>
            <person name="Grigoriev I.V."/>
            <person name="Debuchy R."/>
            <person name="Gladieux P."/>
            <person name="Hiltunen Thoren M."/>
            <person name="Johannesson H."/>
        </authorList>
    </citation>
    <scope>NUCLEOTIDE SEQUENCE</scope>
    <source>
        <strain evidence="10">PSN309</strain>
    </source>
</reference>
<accession>A0AAN6WPW1</accession>
<evidence type="ECO:0000313" key="10">
    <source>
        <dbReference type="EMBL" id="KAK4184202.1"/>
    </source>
</evidence>
<evidence type="ECO:0000256" key="3">
    <source>
        <dbReference type="ARBA" id="ARBA00022793"/>
    </source>
</evidence>
<keyword evidence="3 8" id="KW-0210">Decarboxylase</keyword>
<evidence type="ECO:0000256" key="8">
    <source>
        <dbReference type="RuleBase" id="RU366045"/>
    </source>
</evidence>
<evidence type="ECO:0000313" key="11">
    <source>
        <dbReference type="Proteomes" id="UP001302126"/>
    </source>
</evidence>
<dbReference type="GO" id="GO:0016787">
    <property type="term" value="F:hydrolase activity"/>
    <property type="evidence" value="ECO:0007669"/>
    <property type="project" value="InterPro"/>
</dbReference>
<name>A0AAN6WPW1_9PEZI</name>
<dbReference type="EMBL" id="MU864500">
    <property type="protein sequence ID" value="KAK4184202.1"/>
    <property type="molecule type" value="Genomic_DNA"/>
</dbReference>
<dbReference type="EC" id="4.1.1.52" evidence="7"/>
<comment type="caution">
    <text evidence="10">The sequence shown here is derived from an EMBL/GenBank/DDBJ whole genome shotgun (WGS) entry which is preliminary data.</text>
</comment>
<dbReference type="InterPro" id="IPR006680">
    <property type="entry name" value="Amidohydro-rel"/>
</dbReference>
<organism evidence="10 11">
    <name type="scientific">Podospora australis</name>
    <dbReference type="NCBI Taxonomy" id="1536484"/>
    <lineage>
        <taxon>Eukaryota</taxon>
        <taxon>Fungi</taxon>
        <taxon>Dikarya</taxon>
        <taxon>Ascomycota</taxon>
        <taxon>Pezizomycotina</taxon>
        <taxon>Sordariomycetes</taxon>
        <taxon>Sordariomycetidae</taxon>
        <taxon>Sordariales</taxon>
        <taxon>Podosporaceae</taxon>
        <taxon>Podospora</taxon>
    </lineage>
</organism>
<reference evidence="10" key="2">
    <citation type="submission" date="2023-05" db="EMBL/GenBank/DDBJ databases">
        <authorList>
            <consortium name="Lawrence Berkeley National Laboratory"/>
            <person name="Steindorff A."/>
            <person name="Hensen N."/>
            <person name="Bonometti L."/>
            <person name="Westerberg I."/>
            <person name="Brannstrom I.O."/>
            <person name="Guillou S."/>
            <person name="Cros-Aarteil S."/>
            <person name="Calhoun S."/>
            <person name="Haridas S."/>
            <person name="Kuo A."/>
            <person name="Mondo S."/>
            <person name="Pangilinan J."/>
            <person name="Riley R."/>
            <person name="Labutti K."/>
            <person name="Andreopoulos B."/>
            <person name="Lipzen A."/>
            <person name="Chen C."/>
            <person name="Yanf M."/>
            <person name="Daum C."/>
            <person name="Ng V."/>
            <person name="Clum A."/>
            <person name="Ohm R."/>
            <person name="Martin F."/>
            <person name="Silar P."/>
            <person name="Natvig D."/>
            <person name="Lalanne C."/>
            <person name="Gautier V."/>
            <person name="Ament-Velasquez S.L."/>
            <person name="Kruys A."/>
            <person name="Hutchinson M.I."/>
            <person name="Powell A.J."/>
            <person name="Barry K."/>
            <person name="Miller A.N."/>
            <person name="Grigoriev I.V."/>
            <person name="Debuchy R."/>
            <person name="Gladieux P."/>
            <person name="Thoren M.H."/>
            <person name="Johannesson H."/>
        </authorList>
    </citation>
    <scope>NUCLEOTIDE SEQUENCE</scope>
    <source>
        <strain evidence="10">PSN309</strain>
    </source>
</reference>
<protein>
    <recommendedName>
        <fullName evidence="7">6-methylsalicylate decarboxylase</fullName>
        <ecNumber evidence="7">4.1.1.52</ecNumber>
    </recommendedName>
</protein>
<dbReference type="AlphaFoldDB" id="A0AAN6WPW1"/>